<dbReference type="RefSeq" id="WP_103790554.1">
    <property type="nucleotide sequence ID" value="NZ_PQVF01000017.1"/>
</dbReference>
<keyword evidence="9" id="KW-1185">Reference proteome</keyword>
<evidence type="ECO:0000256" key="4">
    <source>
        <dbReference type="ARBA" id="ARBA00012869"/>
    </source>
</evidence>
<protein>
    <recommendedName>
        <fullName evidence="4">coproporphyrinogen oxidase</fullName>
        <ecNumber evidence="4">1.3.3.3</ecNumber>
    </recommendedName>
</protein>
<proteinExistence type="inferred from homology"/>
<evidence type="ECO:0000313" key="9">
    <source>
        <dbReference type="Proteomes" id="UP000236893"/>
    </source>
</evidence>
<evidence type="ECO:0000256" key="1">
    <source>
        <dbReference type="ARBA" id="ARBA00005168"/>
    </source>
</evidence>
<dbReference type="GO" id="GO:0004109">
    <property type="term" value="F:coproporphyrinogen oxidase activity"/>
    <property type="evidence" value="ECO:0007669"/>
    <property type="project" value="UniProtKB-EC"/>
</dbReference>
<evidence type="ECO:0000313" key="8">
    <source>
        <dbReference type="EMBL" id="POY34845.1"/>
    </source>
</evidence>
<dbReference type="InterPro" id="IPR018375">
    <property type="entry name" value="Coprogen_oxidase_CS"/>
</dbReference>
<evidence type="ECO:0000256" key="3">
    <source>
        <dbReference type="ARBA" id="ARBA00011738"/>
    </source>
</evidence>
<comment type="pathway">
    <text evidence="1">Porphyrin-containing compound metabolism; protoporphyrin-IX biosynthesis; protoporphyrinogen-IX from coproporphyrinogen-III (O2 route): step 1/1.</text>
</comment>
<dbReference type="InterPro" id="IPR001260">
    <property type="entry name" value="Coprogen_oxidase_aer"/>
</dbReference>
<keyword evidence="7" id="KW-0627">Porphyrin biosynthesis</keyword>
<dbReference type="PRINTS" id="PR00073">
    <property type="entry name" value="COPRGNOXDASE"/>
</dbReference>
<comment type="similarity">
    <text evidence="2">Belongs to the aerobic coproporphyrinogen-III oxidase family.</text>
</comment>
<comment type="subunit">
    <text evidence="3">Homodimer.</text>
</comment>
<reference evidence="8 9" key="1">
    <citation type="submission" date="2018-01" db="EMBL/GenBank/DDBJ databases">
        <authorList>
            <person name="Gaut B.S."/>
            <person name="Morton B.R."/>
            <person name="Clegg M.T."/>
            <person name="Duvall M.R."/>
        </authorList>
    </citation>
    <scope>NUCLEOTIDE SEQUENCE [LARGE SCALE GENOMIC DNA]</scope>
    <source>
        <strain evidence="8 9">HR-AV</strain>
    </source>
</reference>
<dbReference type="Pfam" id="PF01218">
    <property type="entry name" value="Coprogen_oxidas"/>
    <property type="match status" value="1"/>
</dbReference>
<dbReference type="GO" id="GO:0006782">
    <property type="term" value="P:protoporphyrinogen IX biosynthetic process"/>
    <property type="evidence" value="ECO:0007669"/>
    <property type="project" value="TreeGrafter"/>
</dbReference>
<dbReference type="PANTHER" id="PTHR10755:SF0">
    <property type="entry name" value="OXYGEN-DEPENDENT COPROPORPHYRINOGEN-III OXIDASE, MITOCHONDRIAL"/>
    <property type="match status" value="1"/>
</dbReference>
<organism evidence="8 9">
    <name type="scientific">Solitalea longa</name>
    <dbReference type="NCBI Taxonomy" id="2079460"/>
    <lineage>
        <taxon>Bacteria</taxon>
        <taxon>Pseudomonadati</taxon>
        <taxon>Bacteroidota</taxon>
        <taxon>Sphingobacteriia</taxon>
        <taxon>Sphingobacteriales</taxon>
        <taxon>Sphingobacteriaceae</taxon>
        <taxon>Solitalea</taxon>
    </lineage>
</organism>
<dbReference type="SUPFAM" id="SSF102886">
    <property type="entry name" value="Coproporphyrinogen III oxidase"/>
    <property type="match status" value="1"/>
</dbReference>
<dbReference type="EC" id="1.3.3.3" evidence="4"/>
<dbReference type="Proteomes" id="UP000236893">
    <property type="component" value="Unassembled WGS sequence"/>
</dbReference>
<dbReference type="EMBL" id="PQVF01000017">
    <property type="protein sequence ID" value="POY34845.1"/>
    <property type="molecule type" value="Genomic_DNA"/>
</dbReference>
<dbReference type="Gene3D" id="3.40.1500.10">
    <property type="entry name" value="Coproporphyrinogen III oxidase, aerobic"/>
    <property type="match status" value="1"/>
</dbReference>
<dbReference type="AlphaFoldDB" id="A0A2S4ZX13"/>
<keyword evidence="5" id="KW-0560">Oxidoreductase</keyword>
<accession>A0A2S4ZX13</accession>
<gene>
    <name evidence="8" type="ORF">C3K47_17990</name>
</gene>
<dbReference type="PANTHER" id="PTHR10755">
    <property type="entry name" value="COPROPORPHYRINOGEN III OXIDASE, MITOCHONDRIAL"/>
    <property type="match status" value="1"/>
</dbReference>
<dbReference type="PROSITE" id="PS01021">
    <property type="entry name" value="COPROGEN_OXIDASE"/>
    <property type="match status" value="1"/>
</dbReference>
<keyword evidence="6" id="KW-0350">Heme biosynthesis</keyword>
<dbReference type="InterPro" id="IPR036406">
    <property type="entry name" value="Coprogen_oxidase_aer_sf"/>
</dbReference>
<name>A0A2S4ZX13_9SPHI</name>
<dbReference type="GO" id="GO:0005737">
    <property type="term" value="C:cytoplasm"/>
    <property type="evidence" value="ECO:0007669"/>
    <property type="project" value="TreeGrafter"/>
</dbReference>
<evidence type="ECO:0000256" key="2">
    <source>
        <dbReference type="ARBA" id="ARBA00010644"/>
    </source>
</evidence>
<sequence>MITKEHIADWFKGLQDDICKQLEAVDGLGKFQEENWIRAEGGGGRSRVLQNGNVLEKGGVMFSAVHGDLPEAIQRSFKLDQKTTFFATGVSIVIHPNHPLVPIIHMNVRYFETPEADLKWFGGGIDLTPHYVNEEEAKFFHQQLKNTCNQFNEHYYEQFKRWADDYFFIKHRNETRGVGGIFFDRLGESEHFTISDRWEFVKAVGETFTKAYIPLIDQNRNKEFSPEQKNWQYLRRSRYVEFNLCYDAGTKFGLETNGRIESILMSMPPQANWAYNYQPEKDSVEYKTLNLLRKDINWV</sequence>
<evidence type="ECO:0000256" key="5">
    <source>
        <dbReference type="ARBA" id="ARBA00023002"/>
    </source>
</evidence>
<evidence type="ECO:0000256" key="7">
    <source>
        <dbReference type="ARBA" id="ARBA00023244"/>
    </source>
</evidence>
<comment type="caution">
    <text evidence="8">The sequence shown here is derived from an EMBL/GenBank/DDBJ whole genome shotgun (WGS) entry which is preliminary data.</text>
</comment>
<dbReference type="NCBIfam" id="NF003727">
    <property type="entry name" value="PRK05330.1"/>
    <property type="match status" value="1"/>
</dbReference>
<evidence type="ECO:0000256" key="6">
    <source>
        <dbReference type="ARBA" id="ARBA00023133"/>
    </source>
</evidence>
<dbReference type="OrthoDB" id="9777553at2"/>
<dbReference type="PIRSF" id="PIRSF000166">
    <property type="entry name" value="Coproporphyri_ox"/>
    <property type="match status" value="1"/>
</dbReference>